<dbReference type="Proteomes" id="UP000299102">
    <property type="component" value="Unassembled WGS sequence"/>
</dbReference>
<feature type="region of interest" description="Disordered" evidence="1">
    <location>
        <begin position="73"/>
        <end position="104"/>
    </location>
</feature>
<comment type="caution">
    <text evidence="2">The sequence shown here is derived from an EMBL/GenBank/DDBJ whole genome shotgun (WGS) entry which is preliminary data.</text>
</comment>
<dbReference type="EMBL" id="BGZK01000366">
    <property type="protein sequence ID" value="GBP39480.1"/>
    <property type="molecule type" value="Genomic_DNA"/>
</dbReference>
<name>A0A4C1VLS3_EUMVA</name>
<gene>
    <name evidence="2" type="ORF">EVAR_23831_1</name>
</gene>
<organism evidence="2 3">
    <name type="scientific">Eumeta variegata</name>
    <name type="common">Bagworm moth</name>
    <name type="synonym">Eumeta japonica</name>
    <dbReference type="NCBI Taxonomy" id="151549"/>
    <lineage>
        <taxon>Eukaryota</taxon>
        <taxon>Metazoa</taxon>
        <taxon>Ecdysozoa</taxon>
        <taxon>Arthropoda</taxon>
        <taxon>Hexapoda</taxon>
        <taxon>Insecta</taxon>
        <taxon>Pterygota</taxon>
        <taxon>Neoptera</taxon>
        <taxon>Endopterygota</taxon>
        <taxon>Lepidoptera</taxon>
        <taxon>Glossata</taxon>
        <taxon>Ditrysia</taxon>
        <taxon>Tineoidea</taxon>
        <taxon>Psychidae</taxon>
        <taxon>Oiketicinae</taxon>
        <taxon>Eumeta</taxon>
    </lineage>
</organism>
<sequence>MECVLELIHLRGSARRPALNMHRGGGRRPPAIPLIKRRRSIPAPPRDPCHFGELKESTAKLTCDIKHFKRRGALRSARDATSRGVGGGPARSAASILKLRRPQV</sequence>
<evidence type="ECO:0000313" key="3">
    <source>
        <dbReference type="Proteomes" id="UP000299102"/>
    </source>
</evidence>
<accession>A0A4C1VLS3</accession>
<evidence type="ECO:0000256" key="1">
    <source>
        <dbReference type="SAM" id="MobiDB-lite"/>
    </source>
</evidence>
<dbReference type="AlphaFoldDB" id="A0A4C1VLS3"/>
<proteinExistence type="predicted"/>
<keyword evidence="3" id="KW-1185">Reference proteome</keyword>
<reference evidence="2 3" key="1">
    <citation type="journal article" date="2019" name="Commun. Biol.">
        <title>The bagworm genome reveals a unique fibroin gene that provides high tensile strength.</title>
        <authorList>
            <person name="Kono N."/>
            <person name="Nakamura H."/>
            <person name="Ohtoshi R."/>
            <person name="Tomita M."/>
            <person name="Numata K."/>
            <person name="Arakawa K."/>
        </authorList>
    </citation>
    <scope>NUCLEOTIDE SEQUENCE [LARGE SCALE GENOMIC DNA]</scope>
</reference>
<evidence type="ECO:0000313" key="2">
    <source>
        <dbReference type="EMBL" id="GBP39480.1"/>
    </source>
</evidence>
<protein>
    <submittedName>
        <fullName evidence="2">Uncharacterized protein</fullName>
    </submittedName>
</protein>